<keyword evidence="5" id="KW-1003">Cell membrane</keyword>
<keyword evidence="5" id="KW-0997">Cell inner membrane</keyword>
<dbReference type="PRINTS" id="PR01374">
    <property type="entry name" value="TONBPROTEIN"/>
</dbReference>
<dbReference type="CDD" id="cd07341">
    <property type="entry name" value="M56_BlaR1_MecR1_like"/>
    <property type="match status" value="1"/>
</dbReference>
<feature type="domain" description="TonB C-terminal" evidence="6">
    <location>
        <begin position="307"/>
        <end position="403"/>
    </location>
</feature>
<keyword evidence="3 5" id="KW-1133">Transmembrane helix</keyword>
<dbReference type="Gene3D" id="3.30.1150.10">
    <property type="match status" value="1"/>
</dbReference>
<keyword evidence="5" id="KW-0813">Transport</keyword>
<dbReference type="InterPro" id="IPR008756">
    <property type="entry name" value="Peptidase_M56"/>
</dbReference>
<gene>
    <name evidence="7" type="ORF">M2412_000498</name>
</gene>
<protein>
    <recommendedName>
        <fullName evidence="5">Protein TonB</fullName>
    </recommendedName>
</protein>
<dbReference type="PANTHER" id="PTHR34978">
    <property type="entry name" value="POSSIBLE SENSOR-TRANSDUCER PROTEIN BLAR"/>
    <property type="match status" value="1"/>
</dbReference>
<dbReference type="GO" id="GO:0015891">
    <property type="term" value="P:siderophore transport"/>
    <property type="evidence" value="ECO:0007669"/>
    <property type="project" value="InterPro"/>
</dbReference>
<comment type="function">
    <text evidence="5">Interacts with outer membrane receptor proteins that carry out high-affinity binding and energy dependent uptake into the periplasmic space of specific substrates. It could act to transduce energy from the cytoplasmic membrane to specific energy-requiring processes in the outer membrane, resulting in the release into the periplasm of ligands bound by these outer membrane proteins.</text>
</comment>
<keyword evidence="5" id="KW-0735">Signal-anchor</keyword>
<dbReference type="Pfam" id="PF03544">
    <property type="entry name" value="TonB_C"/>
    <property type="match status" value="1"/>
</dbReference>
<dbReference type="Proteomes" id="UP001320691">
    <property type="component" value="Unassembled WGS sequence"/>
</dbReference>
<dbReference type="GO" id="GO:0031992">
    <property type="term" value="F:energy transducer activity"/>
    <property type="evidence" value="ECO:0007669"/>
    <property type="project" value="InterPro"/>
</dbReference>
<comment type="caution">
    <text evidence="7">The sequence shown here is derived from an EMBL/GenBank/DDBJ whole genome shotgun (WGS) entry which is preliminary data.</text>
</comment>
<dbReference type="GO" id="GO:0030288">
    <property type="term" value="C:outer membrane-bounded periplasmic space"/>
    <property type="evidence" value="ECO:0007669"/>
    <property type="project" value="InterPro"/>
</dbReference>
<dbReference type="AlphaFoldDB" id="A0AAW5PD62"/>
<comment type="caution">
    <text evidence="5">Lacks conserved residue(s) required for the propagation of feature annotation.</text>
</comment>
<dbReference type="PANTHER" id="PTHR34978:SF3">
    <property type="entry name" value="SLR0241 PROTEIN"/>
    <property type="match status" value="1"/>
</dbReference>
<dbReference type="SUPFAM" id="SSF74653">
    <property type="entry name" value="TolA/TonB C-terminal domain"/>
    <property type="match status" value="1"/>
</dbReference>
<evidence type="ECO:0000259" key="6">
    <source>
        <dbReference type="PROSITE" id="PS52015"/>
    </source>
</evidence>
<dbReference type="EMBL" id="JANUEK010000001">
    <property type="protein sequence ID" value="MCS4278537.1"/>
    <property type="molecule type" value="Genomic_DNA"/>
</dbReference>
<dbReference type="GO" id="GO:0055085">
    <property type="term" value="P:transmembrane transport"/>
    <property type="evidence" value="ECO:0007669"/>
    <property type="project" value="InterPro"/>
</dbReference>
<comment type="similarity">
    <text evidence="5">Belongs to the TonB family.</text>
</comment>
<evidence type="ECO:0000256" key="4">
    <source>
        <dbReference type="ARBA" id="ARBA00023136"/>
    </source>
</evidence>
<sequence>MTELLDGLLQASVWLALAALVVAAARPVLLRLGGAALAYRSWWVLPLMLVVPYLPLPRLPITEIEPVMVMASALRAPAVPSDASQWPLLLLAVWLLGAVAMAGLSWRAQRRFEHALGELQLRGDGSWQASGDPGLPALVGLWKPRIVVGPDFEQRFSPAEQDLILRHEHSHRRHGDPWANAALAALRCVFWFHPLLPWVARRFLRDQELACDARTVDPHPALRRLYANALLKAQLVHPVAPMACHWRSQPMLKERIAMLKEHKRNALPWMAGQVLVVGLCVGLGTVAWASQGSAAAAVSGMGQVDMPADRGATARMMPPPSYPKIAFEQSIVGKVVLQVNVDADGKATSVRVLEATPAGIFDAASVAAAEQWTFEPAIKNGKAVASALKIPVTFAMDDDEPAR</sequence>
<dbReference type="NCBIfam" id="TIGR01352">
    <property type="entry name" value="tonB_Cterm"/>
    <property type="match status" value="1"/>
</dbReference>
<evidence type="ECO:0000256" key="1">
    <source>
        <dbReference type="ARBA" id="ARBA00004167"/>
    </source>
</evidence>
<evidence type="ECO:0000313" key="7">
    <source>
        <dbReference type="EMBL" id="MCS4278537.1"/>
    </source>
</evidence>
<dbReference type="RefSeq" id="WP_259259298.1">
    <property type="nucleotide sequence ID" value="NZ_JANUEK010000001.1"/>
</dbReference>
<dbReference type="InterPro" id="IPR037682">
    <property type="entry name" value="TonB_C"/>
</dbReference>
<comment type="subcellular location">
    <subcellularLocation>
        <location evidence="5">Cell inner membrane</location>
        <topology evidence="5">Single-pass membrane protein</topology>
        <orientation evidence="5">Periplasmic side</orientation>
    </subcellularLocation>
    <subcellularLocation>
        <location evidence="1">Membrane</location>
        <topology evidence="1">Single-pass membrane protein</topology>
    </subcellularLocation>
</comment>
<dbReference type="PROSITE" id="PS52015">
    <property type="entry name" value="TONB_CTD"/>
    <property type="match status" value="1"/>
</dbReference>
<keyword evidence="4 5" id="KW-0472">Membrane</keyword>
<evidence type="ECO:0000256" key="3">
    <source>
        <dbReference type="ARBA" id="ARBA00022989"/>
    </source>
</evidence>
<evidence type="ECO:0000256" key="2">
    <source>
        <dbReference type="ARBA" id="ARBA00022692"/>
    </source>
</evidence>
<dbReference type="InterPro" id="IPR003538">
    <property type="entry name" value="TonB"/>
</dbReference>
<feature type="transmembrane region" description="Helical" evidence="5">
    <location>
        <begin position="12"/>
        <end position="30"/>
    </location>
</feature>
<name>A0AAW5PD62_9GAMM</name>
<dbReference type="GO" id="GO:0015031">
    <property type="term" value="P:protein transport"/>
    <property type="evidence" value="ECO:0007669"/>
    <property type="project" value="UniProtKB-UniRule"/>
</dbReference>
<proteinExistence type="inferred from homology"/>
<feature type="transmembrane region" description="Helical" evidence="5">
    <location>
        <begin position="86"/>
        <end position="106"/>
    </location>
</feature>
<keyword evidence="2 5" id="KW-0812">Transmembrane</keyword>
<reference evidence="7" key="1">
    <citation type="submission" date="2022-08" db="EMBL/GenBank/DDBJ databases">
        <title>Genomic analyses of the natural microbiome of Caenorhabditis elegans.</title>
        <authorList>
            <person name="Samuel B."/>
        </authorList>
    </citation>
    <scope>NUCLEOTIDE SEQUENCE</scope>
    <source>
        <strain evidence="7">BIGb0277</strain>
    </source>
</reference>
<feature type="transmembrane region" description="Helical" evidence="5">
    <location>
        <begin position="266"/>
        <end position="289"/>
    </location>
</feature>
<dbReference type="InterPro" id="IPR006260">
    <property type="entry name" value="TonB/TolA_C"/>
</dbReference>
<feature type="transmembrane region" description="Helical" evidence="5">
    <location>
        <begin position="37"/>
        <end position="56"/>
    </location>
</feature>
<evidence type="ECO:0000313" key="8">
    <source>
        <dbReference type="Proteomes" id="UP001320691"/>
    </source>
</evidence>
<keyword evidence="5" id="KW-0653">Protein transport</keyword>
<dbReference type="InterPro" id="IPR052173">
    <property type="entry name" value="Beta-lactam_resp_regulator"/>
</dbReference>
<dbReference type="GO" id="GO:0005886">
    <property type="term" value="C:plasma membrane"/>
    <property type="evidence" value="ECO:0007669"/>
    <property type="project" value="UniProtKB-SubCell"/>
</dbReference>
<organism evidence="7 8">
    <name type="scientific">Stenotrophomonas rhizophila</name>
    <dbReference type="NCBI Taxonomy" id="216778"/>
    <lineage>
        <taxon>Bacteria</taxon>
        <taxon>Pseudomonadati</taxon>
        <taxon>Pseudomonadota</taxon>
        <taxon>Gammaproteobacteria</taxon>
        <taxon>Lysobacterales</taxon>
        <taxon>Lysobacteraceae</taxon>
        <taxon>Stenotrophomonas</taxon>
    </lineage>
</organism>
<accession>A0AAW5PD62</accession>
<dbReference type="Pfam" id="PF05569">
    <property type="entry name" value="Peptidase_M56"/>
    <property type="match status" value="1"/>
</dbReference>
<evidence type="ECO:0000256" key="5">
    <source>
        <dbReference type="RuleBase" id="RU362123"/>
    </source>
</evidence>